<dbReference type="CDD" id="cd09854">
    <property type="entry name" value="PIN_VapC-like"/>
    <property type="match status" value="1"/>
</dbReference>
<dbReference type="InterPro" id="IPR002716">
    <property type="entry name" value="PIN_dom"/>
</dbReference>
<dbReference type="Gene3D" id="3.40.50.1010">
    <property type="entry name" value="5'-nuclease"/>
    <property type="match status" value="1"/>
</dbReference>
<dbReference type="InterPro" id="IPR052106">
    <property type="entry name" value="PINc/VapC_TA"/>
</dbReference>
<sequence length="135" mass="15393">MIFIDTNIIMYAVGRPHKYKSSCAKIIMGISEGKIPGVIDCEVLQELLYRYWHIGELEKGLEVFECFQSLIPKILEINRSDLVTAAQILKENSLISPRDAIHIAVMKNNKINLICTTDSHFDKIEGIERKDPLAY</sequence>
<comment type="caution">
    <text evidence="2">The sequence shown here is derived from an EMBL/GenBank/DDBJ whole genome shotgun (WGS) entry which is preliminary data.</text>
</comment>
<proteinExistence type="predicted"/>
<dbReference type="PANTHER" id="PTHR38826:SF5">
    <property type="entry name" value="RIBONUCLEASE VAPC13"/>
    <property type="match status" value="1"/>
</dbReference>
<accession>A0A523RRX9</accession>
<dbReference type="EMBL" id="SOKJ01000352">
    <property type="protein sequence ID" value="TET08540.1"/>
    <property type="molecule type" value="Genomic_DNA"/>
</dbReference>
<dbReference type="InterPro" id="IPR029060">
    <property type="entry name" value="PIN-like_dom_sf"/>
</dbReference>
<dbReference type="PANTHER" id="PTHR38826">
    <property type="entry name" value="RIBONUCLEASE VAPC13"/>
    <property type="match status" value="1"/>
</dbReference>
<organism evidence="2 3">
    <name type="scientific">Aerophobetes bacterium</name>
    <dbReference type="NCBI Taxonomy" id="2030807"/>
    <lineage>
        <taxon>Bacteria</taxon>
        <taxon>Candidatus Aerophobota</taxon>
    </lineage>
</organism>
<feature type="domain" description="PIN" evidence="1">
    <location>
        <begin position="2"/>
        <end position="125"/>
    </location>
</feature>
<dbReference type="AlphaFoldDB" id="A0A523RRX9"/>
<protein>
    <submittedName>
        <fullName evidence="2">PIN domain-containing protein</fullName>
    </submittedName>
</protein>
<gene>
    <name evidence="2" type="ORF">E3J84_06145</name>
</gene>
<dbReference type="Pfam" id="PF01850">
    <property type="entry name" value="PIN"/>
    <property type="match status" value="1"/>
</dbReference>
<dbReference type="SUPFAM" id="SSF88723">
    <property type="entry name" value="PIN domain-like"/>
    <property type="match status" value="1"/>
</dbReference>
<evidence type="ECO:0000313" key="2">
    <source>
        <dbReference type="EMBL" id="TET08540.1"/>
    </source>
</evidence>
<name>A0A523RRX9_UNCAE</name>
<evidence type="ECO:0000313" key="3">
    <source>
        <dbReference type="Proteomes" id="UP000316360"/>
    </source>
</evidence>
<evidence type="ECO:0000259" key="1">
    <source>
        <dbReference type="Pfam" id="PF01850"/>
    </source>
</evidence>
<dbReference type="Proteomes" id="UP000316360">
    <property type="component" value="Unassembled WGS sequence"/>
</dbReference>
<reference evidence="2 3" key="1">
    <citation type="submission" date="2019-03" db="EMBL/GenBank/DDBJ databases">
        <title>Metabolic potential of uncultured bacteria and archaea associated with petroleum seepage in deep-sea sediments.</title>
        <authorList>
            <person name="Dong X."/>
            <person name="Hubert C."/>
        </authorList>
    </citation>
    <scope>NUCLEOTIDE SEQUENCE [LARGE SCALE GENOMIC DNA]</scope>
    <source>
        <strain evidence="2">E44_bin7</strain>
    </source>
</reference>